<comment type="pathway">
    <text evidence="1">Cofactor biosynthesis; tetrahydrofolate biosynthesis; 2-amino-4-hydroxy-6-hydroxymethyl-7,8-dihydropteridine diphosphate from 7,8-dihydroneopterin triphosphate: step 4/4.</text>
</comment>
<evidence type="ECO:0000256" key="2">
    <source>
        <dbReference type="ARBA" id="ARBA00005810"/>
    </source>
</evidence>
<keyword evidence="9" id="KW-0289">Folate biosynthesis</keyword>
<dbReference type="SUPFAM" id="SSF55083">
    <property type="entry name" value="6-hydroxymethyl-7,8-dihydropterin pyrophosphokinase, HPPK"/>
    <property type="match status" value="1"/>
</dbReference>
<evidence type="ECO:0000256" key="1">
    <source>
        <dbReference type="ARBA" id="ARBA00005051"/>
    </source>
</evidence>
<dbReference type="UniPathway" id="UPA00077">
    <property type="reaction ID" value="UER00155"/>
</dbReference>
<organism evidence="14 15">
    <name type="scientific">Sphingomicrobium lutaoense</name>
    <dbReference type="NCBI Taxonomy" id="515949"/>
    <lineage>
        <taxon>Bacteria</taxon>
        <taxon>Pseudomonadati</taxon>
        <taxon>Pseudomonadota</taxon>
        <taxon>Alphaproteobacteria</taxon>
        <taxon>Sphingomonadales</taxon>
        <taxon>Sphingomonadaceae</taxon>
        <taxon>Sphingomicrobium</taxon>
    </lineage>
</organism>
<dbReference type="InterPro" id="IPR000550">
    <property type="entry name" value="Hppk"/>
</dbReference>
<evidence type="ECO:0000256" key="4">
    <source>
        <dbReference type="ARBA" id="ARBA00016218"/>
    </source>
</evidence>
<dbReference type="GO" id="GO:0046656">
    <property type="term" value="P:folic acid biosynthetic process"/>
    <property type="evidence" value="ECO:0007669"/>
    <property type="project" value="UniProtKB-KW"/>
</dbReference>
<name>A0A839Z2U1_9SPHN</name>
<evidence type="ECO:0000256" key="9">
    <source>
        <dbReference type="ARBA" id="ARBA00022909"/>
    </source>
</evidence>
<accession>A0A839Z2U1</accession>
<dbReference type="PANTHER" id="PTHR43071:SF1">
    <property type="entry name" value="2-AMINO-4-HYDROXY-6-HYDROXYMETHYLDIHYDROPTERIDINE PYROPHOSPHOKINASE"/>
    <property type="match status" value="1"/>
</dbReference>
<dbReference type="Proteomes" id="UP000578569">
    <property type="component" value="Unassembled WGS sequence"/>
</dbReference>
<reference evidence="14 15" key="1">
    <citation type="submission" date="2020-08" db="EMBL/GenBank/DDBJ databases">
        <title>Genomic Encyclopedia of Type Strains, Phase IV (KMG-IV): sequencing the most valuable type-strain genomes for metagenomic binning, comparative biology and taxonomic classification.</title>
        <authorList>
            <person name="Goeker M."/>
        </authorList>
    </citation>
    <scope>NUCLEOTIDE SEQUENCE [LARGE SCALE GENOMIC DNA]</scope>
    <source>
        <strain evidence="14 15">DSM 24194</strain>
    </source>
</reference>
<dbReference type="EMBL" id="JACICF010000001">
    <property type="protein sequence ID" value="MBB3763942.1"/>
    <property type="molecule type" value="Genomic_DNA"/>
</dbReference>
<proteinExistence type="inferred from homology"/>
<evidence type="ECO:0000259" key="13">
    <source>
        <dbReference type="PROSITE" id="PS00794"/>
    </source>
</evidence>
<evidence type="ECO:0000256" key="10">
    <source>
        <dbReference type="ARBA" id="ARBA00029409"/>
    </source>
</evidence>
<dbReference type="EC" id="2.7.6.3" evidence="3"/>
<keyword evidence="6" id="KW-0547">Nucleotide-binding</keyword>
<dbReference type="GO" id="GO:0046654">
    <property type="term" value="P:tetrahydrofolate biosynthetic process"/>
    <property type="evidence" value="ECO:0007669"/>
    <property type="project" value="UniProtKB-UniPathway"/>
</dbReference>
<dbReference type="PROSITE" id="PS00794">
    <property type="entry name" value="HPPK"/>
    <property type="match status" value="1"/>
</dbReference>
<evidence type="ECO:0000256" key="5">
    <source>
        <dbReference type="ARBA" id="ARBA00022679"/>
    </source>
</evidence>
<comment type="function">
    <text evidence="10">Catalyzes the transfer of pyrophosphate from adenosine triphosphate (ATP) to 6-hydroxymethyl-7,8-dihydropterin, an enzymatic step in folate biosynthesis pathway.</text>
</comment>
<dbReference type="CDD" id="cd00483">
    <property type="entry name" value="HPPK"/>
    <property type="match status" value="1"/>
</dbReference>
<evidence type="ECO:0000256" key="12">
    <source>
        <dbReference type="ARBA" id="ARBA00033413"/>
    </source>
</evidence>
<feature type="domain" description="7,8-dihydro-6-hydroxymethylpterin-pyrophosphokinase" evidence="13">
    <location>
        <begin position="98"/>
        <end position="109"/>
    </location>
</feature>
<dbReference type="Gene3D" id="3.30.70.560">
    <property type="entry name" value="7,8-Dihydro-6-hydroxymethylpterin-pyrophosphokinase HPPK"/>
    <property type="match status" value="1"/>
</dbReference>
<sequence length="172" mass="18627">MTRATRKAAHLYAIGIGSNRRHIAYGRPTAVVEGAIAALDGEFSLFDASPILTNPAMGGAGRDFANAAAIIESTLEPDAMLRALKAIERRFGRRAGRRWGERVLDLDILAWSGGRYAARGLTIPHPGLASRPFALVPLATIAPRWKVAGPLTLAQMEYRLRRAMPEKKPDSA</sequence>
<dbReference type="NCBIfam" id="TIGR01498">
    <property type="entry name" value="folK"/>
    <property type="match status" value="1"/>
</dbReference>
<dbReference type="GO" id="GO:0005524">
    <property type="term" value="F:ATP binding"/>
    <property type="evidence" value="ECO:0007669"/>
    <property type="project" value="UniProtKB-KW"/>
</dbReference>
<evidence type="ECO:0000256" key="3">
    <source>
        <dbReference type="ARBA" id="ARBA00013253"/>
    </source>
</evidence>
<keyword evidence="15" id="KW-1185">Reference proteome</keyword>
<protein>
    <recommendedName>
        <fullName evidence="4">2-amino-4-hydroxy-6-hydroxymethyldihydropteridine pyrophosphokinase</fullName>
        <ecNumber evidence="3">2.7.6.3</ecNumber>
    </recommendedName>
    <alternativeName>
        <fullName evidence="11">6-hydroxymethyl-7,8-dihydropterin pyrophosphokinase</fullName>
    </alternativeName>
    <alternativeName>
        <fullName evidence="12">7,8-dihydro-6-hydroxymethylpterin-pyrophosphokinase</fullName>
    </alternativeName>
</protein>
<evidence type="ECO:0000256" key="11">
    <source>
        <dbReference type="ARBA" id="ARBA00029766"/>
    </source>
</evidence>
<dbReference type="Pfam" id="PF01288">
    <property type="entry name" value="HPPK"/>
    <property type="match status" value="1"/>
</dbReference>
<dbReference type="AlphaFoldDB" id="A0A839Z2U1"/>
<evidence type="ECO:0000256" key="8">
    <source>
        <dbReference type="ARBA" id="ARBA00022840"/>
    </source>
</evidence>
<comment type="similarity">
    <text evidence="2">Belongs to the HPPK family.</text>
</comment>
<dbReference type="PANTHER" id="PTHR43071">
    <property type="entry name" value="2-AMINO-4-HYDROXY-6-HYDROXYMETHYLDIHYDROPTERIDINE PYROPHOSPHOKINASE"/>
    <property type="match status" value="1"/>
</dbReference>
<keyword evidence="7 14" id="KW-0418">Kinase</keyword>
<dbReference type="GO" id="GO:0016301">
    <property type="term" value="F:kinase activity"/>
    <property type="evidence" value="ECO:0007669"/>
    <property type="project" value="UniProtKB-KW"/>
</dbReference>
<keyword evidence="5 14" id="KW-0808">Transferase</keyword>
<dbReference type="InterPro" id="IPR035907">
    <property type="entry name" value="Hppk_sf"/>
</dbReference>
<evidence type="ECO:0000256" key="7">
    <source>
        <dbReference type="ARBA" id="ARBA00022777"/>
    </source>
</evidence>
<dbReference type="GO" id="GO:0003848">
    <property type="term" value="F:2-amino-4-hydroxy-6-hydroxymethyldihydropteridine diphosphokinase activity"/>
    <property type="evidence" value="ECO:0007669"/>
    <property type="project" value="UniProtKB-EC"/>
</dbReference>
<comment type="caution">
    <text evidence="14">The sequence shown here is derived from an EMBL/GenBank/DDBJ whole genome shotgun (WGS) entry which is preliminary data.</text>
</comment>
<dbReference type="RefSeq" id="WP_183933243.1">
    <property type="nucleotide sequence ID" value="NZ_JACICF010000001.1"/>
</dbReference>
<evidence type="ECO:0000256" key="6">
    <source>
        <dbReference type="ARBA" id="ARBA00022741"/>
    </source>
</evidence>
<gene>
    <name evidence="14" type="ORF">FHS50_000965</name>
</gene>
<evidence type="ECO:0000313" key="15">
    <source>
        <dbReference type="Proteomes" id="UP000578569"/>
    </source>
</evidence>
<keyword evidence="8" id="KW-0067">ATP-binding</keyword>
<evidence type="ECO:0000313" key="14">
    <source>
        <dbReference type="EMBL" id="MBB3763942.1"/>
    </source>
</evidence>